<organism evidence="1">
    <name type="scientific">Streptomyces sp. NBC_01401</name>
    <dbReference type="NCBI Taxonomy" id="2903854"/>
    <lineage>
        <taxon>Bacteria</taxon>
        <taxon>Bacillati</taxon>
        <taxon>Actinomycetota</taxon>
        <taxon>Actinomycetes</taxon>
        <taxon>Kitasatosporales</taxon>
        <taxon>Streptomycetaceae</taxon>
        <taxon>Streptomyces</taxon>
    </lineage>
</organism>
<name>A0AAU3GWV6_9ACTN</name>
<accession>A0AAU3GWV6</accession>
<evidence type="ECO:0008006" key="2">
    <source>
        <dbReference type="Google" id="ProtNLM"/>
    </source>
</evidence>
<proteinExistence type="predicted"/>
<dbReference type="EMBL" id="CP109535">
    <property type="protein sequence ID" value="WTY97033.1"/>
    <property type="molecule type" value="Genomic_DNA"/>
</dbReference>
<sequence length="112" mass="12462">MGRVGSCFDNAASEAFNSVLKVEYVYRQNAPRAPGWKTGASLGIAVNMRIRIGERNVTNKALSYTAYTALRTITRFCQPADRTIQRHPVPRLRGIEAEDLHAQLVDVVLPYA</sequence>
<reference evidence="1" key="1">
    <citation type="submission" date="2022-10" db="EMBL/GenBank/DDBJ databases">
        <title>The complete genomes of actinobacterial strains from the NBC collection.</title>
        <authorList>
            <person name="Joergensen T.S."/>
            <person name="Alvarez Arevalo M."/>
            <person name="Sterndorff E.B."/>
            <person name="Faurdal D."/>
            <person name="Vuksanovic O."/>
            <person name="Mourched A.-S."/>
            <person name="Charusanti P."/>
            <person name="Shaw S."/>
            <person name="Blin K."/>
            <person name="Weber T."/>
        </authorList>
    </citation>
    <scope>NUCLEOTIDE SEQUENCE</scope>
    <source>
        <strain evidence="1">NBC_01401</strain>
    </source>
</reference>
<dbReference type="AlphaFoldDB" id="A0AAU3GWV6"/>
<protein>
    <recommendedName>
        <fullName evidence="2">Transposase</fullName>
    </recommendedName>
</protein>
<gene>
    <name evidence="1" type="ORF">OG626_20070</name>
</gene>
<evidence type="ECO:0000313" key="1">
    <source>
        <dbReference type="EMBL" id="WTY97033.1"/>
    </source>
</evidence>